<gene>
    <name evidence="2" type="ORF">GZ085_01425</name>
</gene>
<sequence length="89" mass="10050">MKTLHRNTSELELDFNAALKLASVIAQQQLGDDTMLLSWHDRERNLESPAGVSECHVGCATKGSWDYALNRGARLVVEFDTGRFFFCFL</sequence>
<dbReference type="Pfam" id="PF18505">
    <property type="entry name" value="DUF5619"/>
    <property type="match status" value="1"/>
</dbReference>
<organism evidence="2 3">
    <name type="scientific">Sulfuriferula multivorans</name>
    <dbReference type="NCBI Taxonomy" id="1559896"/>
    <lineage>
        <taxon>Bacteria</taxon>
        <taxon>Pseudomonadati</taxon>
        <taxon>Pseudomonadota</taxon>
        <taxon>Betaproteobacteria</taxon>
        <taxon>Nitrosomonadales</taxon>
        <taxon>Sulfuricellaceae</taxon>
        <taxon>Sulfuriferula</taxon>
    </lineage>
</organism>
<dbReference type="InterPro" id="IPR041145">
    <property type="entry name" value="DUF5619"/>
</dbReference>
<dbReference type="AlphaFoldDB" id="A0A7C9K975"/>
<evidence type="ECO:0000313" key="2">
    <source>
        <dbReference type="EMBL" id="NDP47052.1"/>
    </source>
</evidence>
<comment type="caution">
    <text evidence="2">The sequence shown here is derived from an EMBL/GenBank/DDBJ whole genome shotgun (WGS) entry which is preliminary data.</text>
</comment>
<evidence type="ECO:0000259" key="1">
    <source>
        <dbReference type="Pfam" id="PF18505"/>
    </source>
</evidence>
<reference evidence="2 3" key="1">
    <citation type="submission" date="2019-09" db="EMBL/GenBank/DDBJ databases">
        <title>H2 Metabolism Revealed by Metagenomic Analysis in Subglacial Sediment of East Antarctica.</title>
        <authorList>
            <person name="Yang Z."/>
            <person name="Zhang Y."/>
            <person name="Lv Y."/>
            <person name="Yan W."/>
            <person name="Xiao X."/>
            <person name="Sun B."/>
            <person name="Ma H."/>
        </authorList>
    </citation>
    <scope>NUCLEOTIDE SEQUENCE [LARGE SCALE GENOMIC DNA]</scope>
    <source>
        <strain evidence="2">Bin2_2</strain>
    </source>
</reference>
<dbReference type="Proteomes" id="UP000483432">
    <property type="component" value="Unassembled WGS sequence"/>
</dbReference>
<dbReference type="EMBL" id="JAAFGW010000011">
    <property type="protein sequence ID" value="NDP47052.1"/>
    <property type="molecule type" value="Genomic_DNA"/>
</dbReference>
<protein>
    <recommendedName>
        <fullName evidence="1">DUF5619 domain-containing protein</fullName>
    </recommendedName>
</protein>
<evidence type="ECO:0000313" key="3">
    <source>
        <dbReference type="Proteomes" id="UP000483432"/>
    </source>
</evidence>
<dbReference type="Gene3D" id="3.30.1490.340">
    <property type="match status" value="1"/>
</dbReference>
<accession>A0A7C9K975</accession>
<name>A0A7C9K975_9PROT</name>
<proteinExistence type="predicted"/>
<feature type="domain" description="DUF5619" evidence="1">
    <location>
        <begin position="1"/>
        <end position="88"/>
    </location>
</feature>